<gene>
    <name evidence="1" type="ORF">Amon02_000029300</name>
</gene>
<evidence type="ECO:0000313" key="1">
    <source>
        <dbReference type="EMBL" id="GME70700.1"/>
    </source>
</evidence>
<keyword evidence="2" id="KW-1185">Reference proteome</keyword>
<organism evidence="1 2">
    <name type="scientific">Ambrosiozyma monospora</name>
    <name type="common">Yeast</name>
    <name type="synonym">Endomycopsis monosporus</name>
    <dbReference type="NCBI Taxonomy" id="43982"/>
    <lineage>
        <taxon>Eukaryota</taxon>
        <taxon>Fungi</taxon>
        <taxon>Dikarya</taxon>
        <taxon>Ascomycota</taxon>
        <taxon>Saccharomycotina</taxon>
        <taxon>Pichiomycetes</taxon>
        <taxon>Pichiales</taxon>
        <taxon>Pichiaceae</taxon>
        <taxon>Ambrosiozyma</taxon>
    </lineage>
</organism>
<comment type="caution">
    <text evidence="1">The sequence shown here is derived from an EMBL/GenBank/DDBJ whole genome shotgun (WGS) entry which is preliminary data.</text>
</comment>
<name>A0ACB5SS02_AMBMO</name>
<dbReference type="Proteomes" id="UP001165064">
    <property type="component" value="Unassembled WGS sequence"/>
</dbReference>
<sequence>MNTDKNMTEKASELYESQKGNIQNAKDQMMSGGNKSGSNSGGLNTDEMKDKAKDAMNKMKGNDSTTNKMKDSFSTN</sequence>
<dbReference type="EMBL" id="BSXS01000081">
    <property type="protein sequence ID" value="GME70700.1"/>
    <property type="molecule type" value="Genomic_DNA"/>
</dbReference>
<proteinExistence type="predicted"/>
<evidence type="ECO:0000313" key="2">
    <source>
        <dbReference type="Proteomes" id="UP001165064"/>
    </source>
</evidence>
<reference evidence="1" key="1">
    <citation type="submission" date="2023-04" db="EMBL/GenBank/DDBJ databases">
        <title>Ambrosiozyma monospora NBRC 10751.</title>
        <authorList>
            <person name="Ichikawa N."/>
            <person name="Sato H."/>
            <person name="Tonouchi N."/>
        </authorList>
    </citation>
    <scope>NUCLEOTIDE SEQUENCE</scope>
    <source>
        <strain evidence="1">NBRC 10751</strain>
    </source>
</reference>
<accession>A0ACB5SS02</accession>
<protein>
    <submittedName>
        <fullName evidence="1">Unnamed protein product</fullName>
    </submittedName>
</protein>